<keyword evidence="3" id="KW-0805">Transcription regulation</keyword>
<dbReference type="InterPro" id="IPR012340">
    <property type="entry name" value="NA-bd_OB-fold"/>
</dbReference>
<organism evidence="8 9">
    <name type="scientific">Microvirga tunisiensis</name>
    <dbReference type="NCBI Taxonomy" id="2108360"/>
    <lineage>
        <taxon>Bacteria</taxon>
        <taxon>Pseudomonadati</taxon>
        <taxon>Pseudomonadota</taxon>
        <taxon>Alphaproteobacteria</taxon>
        <taxon>Hyphomicrobiales</taxon>
        <taxon>Methylobacteriaceae</taxon>
        <taxon>Microvirga</taxon>
    </lineage>
</organism>
<keyword evidence="6" id="KW-0804">Transcription</keyword>
<comment type="caution">
    <text evidence="8">The sequence shown here is derived from an EMBL/GenBank/DDBJ whole genome shotgun (WGS) entry which is preliminary data.</text>
</comment>
<accession>A0A5N7MU76</accession>
<dbReference type="Pfam" id="PF00313">
    <property type="entry name" value="CSD"/>
    <property type="match status" value="1"/>
</dbReference>
<dbReference type="Proteomes" id="UP000403266">
    <property type="component" value="Unassembled WGS sequence"/>
</dbReference>
<evidence type="ECO:0000256" key="5">
    <source>
        <dbReference type="ARBA" id="ARBA00023159"/>
    </source>
</evidence>
<keyword evidence="4" id="KW-0238">DNA-binding</keyword>
<protein>
    <submittedName>
        <fullName evidence="8">Cold-shock protein</fullName>
    </submittedName>
</protein>
<proteinExistence type="predicted"/>
<dbReference type="FunFam" id="2.40.50.140:FF:000006">
    <property type="entry name" value="Cold shock protein CspC"/>
    <property type="match status" value="1"/>
</dbReference>
<name>A0A5N7MU76_9HYPH</name>
<reference evidence="8 9" key="1">
    <citation type="journal article" date="2019" name="Syst. Appl. Microbiol.">
        <title>Microvirga tunisiensis sp. nov., a root nodule symbiotic bacterium isolated from Lupinus micranthus and L. luteus grown in Northern Tunisia.</title>
        <authorList>
            <person name="Msaddak A."/>
            <person name="Rejili M."/>
            <person name="Duran D."/>
            <person name="Mars M."/>
            <person name="Palacios J.M."/>
            <person name="Ruiz-Argueso T."/>
            <person name="Rey L."/>
            <person name="Imperial J."/>
        </authorList>
    </citation>
    <scope>NUCLEOTIDE SEQUENCE [LARGE SCALE GENOMIC DNA]</scope>
    <source>
        <strain evidence="8 9">Lmie10</strain>
    </source>
</reference>
<dbReference type="InterPro" id="IPR012156">
    <property type="entry name" value="Cold_shock_CspA"/>
</dbReference>
<dbReference type="CDD" id="cd04458">
    <property type="entry name" value="CSP_CDS"/>
    <property type="match status" value="1"/>
</dbReference>
<sequence length="70" mass="7705">MATGTVKWFNEQKGYGFIQPDTGGKDVFVHINAVERSGLRGLAEGQKISYEVEADRRTGKESAVDLKTSE</sequence>
<evidence type="ECO:0000256" key="3">
    <source>
        <dbReference type="ARBA" id="ARBA00023015"/>
    </source>
</evidence>
<comment type="subcellular location">
    <subcellularLocation>
        <location evidence="1">Cytoplasm</location>
    </subcellularLocation>
</comment>
<evidence type="ECO:0000256" key="6">
    <source>
        <dbReference type="ARBA" id="ARBA00023163"/>
    </source>
</evidence>
<keyword evidence="9" id="KW-1185">Reference proteome</keyword>
<dbReference type="PANTHER" id="PTHR46565">
    <property type="entry name" value="COLD SHOCK DOMAIN PROTEIN 2"/>
    <property type="match status" value="1"/>
</dbReference>
<dbReference type="PROSITE" id="PS51857">
    <property type="entry name" value="CSD_2"/>
    <property type="match status" value="1"/>
</dbReference>
<dbReference type="SUPFAM" id="SSF50249">
    <property type="entry name" value="Nucleic acid-binding proteins"/>
    <property type="match status" value="1"/>
</dbReference>
<dbReference type="Gene3D" id="2.40.50.140">
    <property type="entry name" value="Nucleic acid-binding proteins"/>
    <property type="match status" value="1"/>
</dbReference>
<gene>
    <name evidence="8" type="ORF">FS320_37365</name>
</gene>
<dbReference type="OrthoDB" id="9801074at2"/>
<evidence type="ECO:0000256" key="1">
    <source>
        <dbReference type="ARBA" id="ARBA00004496"/>
    </source>
</evidence>
<dbReference type="InterPro" id="IPR002059">
    <property type="entry name" value="CSP_DNA-bd"/>
</dbReference>
<evidence type="ECO:0000256" key="4">
    <source>
        <dbReference type="ARBA" id="ARBA00023125"/>
    </source>
</evidence>
<dbReference type="PANTHER" id="PTHR46565:SF20">
    <property type="entry name" value="COLD SHOCK DOMAIN-CONTAINING PROTEIN 4"/>
    <property type="match status" value="1"/>
</dbReference>
<dbReference type="SMART" id="SM00357">
    <property type="entry name" value="CSP"/>
    <property type="match status" value="1"/>
</dbReference>
<evidence type="ECO:0000313" key="9">
    <source>
        <dbReference type="Proteomes" id="UP000403266"/>
    </source>
</evidence>
<evidence type="ECO:0000259" key="7">
    <source>
        <dbReference type="PROSITE" id="PS51857"/>
    </source>
</evidence>
<dbReference type="PIRSF" id="PIRSF002599">
    <property type="entry name" value="Cold_shock_A"/>
    <property type="match status" value="1"/>
</dbReference>
<dbReference type="PRINTS" id="PR00050">
    <property type="entry name" value="COLDSHOCK"/>
</dbReference>
<dbReference type="EMBL" id="VOSK01000385">
    <property type="protein sequence ID" value="MPR30531.1"/>
    <property type="molecule type" value="Genomic_DNA"/>
</dbReference>
<keyword evidence="2" id="KW-0963">Cytoplasm</keyword>
<evidence type="ECO:0000313" key="8">
    <source>
        <dbReference type="EMBL" id="MPR30531.1"/>
    </source>
</evidence>
<dbReference type="GO" id="GO:0003677">
    <property type="term" value="F:DNA binding"/>
    <property type="evidence" value="ECO:0007669"/>
    <property type="project" value="UniProtKB-KW"/>
</dbReference>
<feature type="domain" description="CSD" evidence="7">
    <location>
        <begin position="1"/>
        <end position="68"/>
    </location>
</feature>
<evidence type="ECO:0000256" key="2">
    <source>
        <dbReference type="ARBA" id="ARBA00022490"/>
    </source>
</evidence>
<keyword evidence="5" id="KW-0010">Activator</keyword>
<dbReference type="AlphaFoldDB" id="A0A5N7MU76"/>
<dbReference type="GO" id="GO:0005829">
    <property type="term" value="C:cytosol"/>
    <property type="evidence" value="ECO:0007669"/>
    <property type="project" value="UniProtKB-ARBA"/>
</dbReference>
<dbReference type="RefSeq" id="WP_152717361.1">
    <property type="nucleotide sequence ID" value="NZ_VOSJ01000417.1"/>
</dbReference>
<dbReference type="InterPro" id="IPR011129">
    <property type="entry name" value="CSD"/>
</dbReference>